<evidence type="ECO:0000256" key="11">
    <source>
        <dbReference type="ARBA" id="ARBA00023224"/>
    </source>
</evidence>
<dbReference type="InterPro" id="IPR000276">
    <property type="entry name" value="GPCR_Rhodpsn"/>
</dbReference>
<reference evidence="14" key="2">
    <citation type="submission" date="2025-09" db="UniProtKB">
        <authorList>
            <consortium name="Ensembl"/>
        </authorList>
    </citation>
    <scope>IDENTIFICATION</scope>
</reference>
<dbReference type="InterPro" id="IPR002235">
    <property type="entry name" value="Chemokine_CXCR6"/>
</dbReference>
<keyword evidence="6" id="KW-0297">G-protein coupled receptor</keyword>
<reference evidence="14" key="1">
    <citation type="submission" date="2025-08" db="UniProtKB">
        <authorList>
            <consortium name="Ensembl"/>
        </authorList>
    </citation>
    <scope>IDENTIFICATION</scope>
</reference>
<comment type="subcellular location">
    <subcellularLocation>
        <location evidence="1">Cell membrane</location>
        <topology evidence="1">Multi-pass membrane protein</topology>
    </subcellularLocation>
</comment>
<dbReference type="AlphaFoldDB" id="A0A8B9BWP8"/>
<evidence type="ECO:0000313" key="15">
    <source>
        <dbReference type="Proteomes" id="UP000694426"/>
    </source>
</evidence>
<keyword evidence="11" id="KW-0807">Transducer</keyword>
<feature type="transmembrane region" description="Helical" evidence="12">
    <location>
        <begin position="166"/>
        <end position="187"/>
    </location>
</feature>
<dbReference type="GO" id="GO:0060326">
    <property type="term" value="P:cell chemotaxis"/>
    <property type="evidence" value="ECO:0007669"/>
    <property type="project" value="TreeGrafter"/>
</dbReference>
<evidence type="ECO:0000256" key="6">
    <source>
        <dbReference type="ARBA" id="ARBA00023040"/>
    </source>
</evidence>
<feature type="transmembrane region" description="Helical" evidence="12">
    <location>
        <begin position="49"/>
        <end position="76"/>
    </location>
</feature>
<keyword evidence="8" id="KW-1015">Disulfide bond</keyword>
<proteinExistence type="predicted"/>
<keyword evidence="15" id="KW-1185">Reference proteome</keyword>
<dbReference type="GO" id="GO:0016493">
    <property type="term" value="F:C-C chemokine receptor activity"/>
    <property type="evidence" value="ECO:0007669"/>
    <property type="project" value="TreeGrafter"/>
</dbReference>
<feature type="transmembrane region" description="Helical" evidence="12">
    <location>
        <begin position="88"/>
        <end position="108"/>
    </location>
</feature>
<dbReference type="PRINTS" id="PR00237">
    <property type="entry name" value="GPCRRHODOPSN"/>
</dbReference>
<dbReference type="GeneTree" id="ENSGT01030000234667"/>
<dbReference type="GO" id="GO:0019957">
    <property type="term" value="F:C-C chemokine binding"/>
    <property type="evidence" value="ECO:0007669"/>
    <property type="project" value="TreeGrafter"/>
</dbReference>
<evidence type="ECO:0000256" key="10">
    <source>
        <dbReference type="ARBA" id="ARBA00023180"/>
    </source>
</evidence>
<name>A0A8B9BWP8_9AVES</name>
<evidence type="ECO:0000256" key="9">
    <source>
        <dbReference type="ARBA" id="ARBA00023170"/>
    </source>
</evidence>
<dbReference type="GO" id="GO:0019722">
    <property type="term" value="P:calcium-mediated signaling"/>
    <property type="evidence" value="ECO:0007669"/>
    <property type="project" value="TreeGrafter"/>
</dbReference>
<feature type="transmembrane region" description="Helical" evidence="12">
    <location>
        <begin position="289"/>
        <end position="312"/>
    </location>
</feature>
<evidence type="ECO:0000256" key="12">
    <source>
        <dbReference type="SAM" id="Phobius"/>
    </source>
</evidence>
<dbReference type="GO" id="GO:0006955">
    <property type="term" value="P:immune response"/>
    <property type="evidence" value="ECO:0007669"/>
    <property type="project" value="TreeGrafter"/>
</dbReference>
<dbReference type="Gene3D" id="1.20.1070.10">
    <property type="entry name" value="Rhodopsin 7-helix transmembrane proteins"/>
    <property type="match status" value="1"/>
</dbReference>
<dbReference type="PANTHER" id="PTHR10489:SF705">
    <property type="entry name" value="C-X-C CHEMOKINE RECEPTOR TYPE 6"/>
    <property type="match status" value="1"/>
</dbReference>
<evidence type="ECO:0000259" key="13">
    <source>
        <dbReference type="PROSITE" id="PS50262"/>
    </source>
</evidence>
<evidence type="ECO:0000256" key="3">
    <source>
        <dbReference type="ARBA" id="ARBA00022475"/>
    </source>
</evidence>
<feature type="transmembrane region" description="Helical" evidence="12">
    <location>
        <begin position="254"/>
        <end position="277"/>
    </location>
</feature>
<sequence>MRKKEKSLLVIVLVDWKGNMTTADAVTFYYNFSAIDPNENGIENFYTFISIFLPCMYSFVFILGLAGNALVFIILVFYEKLKTLTDIFLLNLAIADWIFLWTLPFWAYSAAQEWIFGTVACRIIRGLYNLNLYTSMLTLTSITFDRLIAITFATKAHMCQTKRMKWGKLICGLIWVISLAFATPQLIFSDVFTIDKAICLEKYPNHHTELVLEVIQVTLGYFIPMLTMIICYSLIIKTLLHARNFQRNKSLKKIFSVVVIFILTQSPYTFLRLMKIIDWSFNLDSNFDYAIVITEALAYFHGCLNPVMYFFMGVKFRKNFQKIIKKSRCFKQQVTVKQWHTTEEEGSRTCTVSNNADATSMYPL</sequence>
<dbReference type="PRINTS" id="PR00657">
    <property type="entry name" value="CCCHEMOKINER"/>
</dbReference>
<evidence type="ECO:0000256" key="8">
    <source>
        <dbReference type="ARBA" id="ARBA00023157"/>
    </source>
</evidence>
<keyword evidence="7 12" id="KW-0472">Membrane</keyword>
<evidence type="ECO:0000313" key="14">
    <source>
        <dbReference type="Ensembl" id="ENSABRP00000010419.1"/>
    </source>
</evidence>
<evidence type="ECO:0000256" key="1">
    <source>
        <dbReference type="ARBA" id="ARBA00004651"/>
    </source>
</evidence>
<keyword evidence="9" id="KW-0675">Receptor</keyword>
<evidence type="ECO:0000256" key="7">
    <source>
        <dbReference type="ARBA" id="ARBA00023136"/>
    </source>
</evidence>
<dbReference type="FunFam" id="1.20.1070.10:FF:000035">
    <property type="entry name" value="C-C chemokine receptor type 6"/>
    <property type="match status" value="1"/>
</dbReference>
<dbReference type="Ensembl" id="ENSABRT00000014912.1">
    <property type="protein sequence ID" value="ENSABRP00000010419.1"/>
    <property type="gene ID" value="ENSABRG00000009382.1"/>
</dbReference>
<evidence type="ECO:0000256" key="5">
    <source>
        <dbReference type="ARBA" id="ARBA00022989"/>
    </source>
</evidence>
<protein>
    <recommendedName>
        <fullName evidence="2">C-X-C chemokine receptor type 6</fullName>
    </recommendedName>
</protein>
<gene>
    <name evidence="14" type="primary">CXCR6</name>
</gene>
<keyword evidence="5 12" id="KW-1133">Transmembrane helix</keyword>
<dbReference type="Pfam" id="PF00001">
    <property type="entry name" value="7tm_1"/>
    <property type="match status" value="1"/>
</dbReference>
<dbReference type="InterPro" id="IPR000355">
    <property type="entry name" value="Chemokine_rcpt"/>
</dbReference>
<dbReference type="InterPro" id="IPR050119">
    <property type="entry name" value="CCR1-9-like"/>
</dbReference>
<evidence type="ECO:0000256" key="2">
    <source>
        <dbReference type="ARBA" id="ARBA00019717"/>
    </source>
</evidence>
<dbReference type="InterPro" id="IPR017452">
    <property type="entry name" value="GPCR_Rhodpsn_7TM"/>
</dbReference>
<feature type="transmembrane region" description="Helical" evidence="12">
    <location>
        <begin position="132"/>
        <end position="154"/>
    </location>
</feature>
<dbReference type="GO" id="GO:0009897">
    <property type="term" value="C:external side of plasma membrane"/>
    <property type="evidence" value="ECO:0007669"/>
    <property type="project" value="TreeGrafter"/>
</dbReference>
<dbReference type="PRINTS" id="PR01105">
    <property type="entry name" value="CXCCHMKINER6"/>
</dbReference>
<dbReference type="PANTHER" id="PTHR10489">
    <property type="entry name" value="CELL ADHESION MOLECULE"/>
    <property type="match status" value="1"/>
</dbReference>
<dbReference type="PROSITE" id="PS50262">
    <property type="entry name" value="G_PROTEIN_RECEP_F1_2"/>
    <property type="match status" value="1"/>
</dbReference>
<dbReference type="GO" id="GO:0007204">
    <property type="term" value="P:positive regulation of cytosolic calcium ion concentration"/>
    <property type="evidence" value="ECO:0007669"/>
    <property type="project" value="TreeGrafter"/>
</dbReference>
<feature type="domain" description="G-protein coupled receptors family 1 profile" evidence="13">
    <location>
        <begin position="67"/>
        <end position="309"/>
    </location>
</feature>
<dbReference type="SUPFAM" id="SSF81321">
    <property type="entry name" value="Family A G protein-coupled receptor-like"/>
    <property type="match status" value="1"/>
</dbReference>
<dbReference type="GO" id="GO:0016494">
    <property type="term" value="F:C-X-C chemokine receptor activity"/>
    <property type="evidence" value="ECO:0007669"/>
    <property type="project" value="InterPro"/>
</dbReference>
<evidence type="ECO:0000256" key="4">
    <source>
        <dbReference type="ARBA" id="ARBA00022692"/>
    </source>
</evidence>
<keyword evidence="4 12" id="KW-0812">Transmembrane</keyword>
<keyword evidence="3" id="KW-1003">Cell membrane</keyword>
<keyword evidence="10" id="KW-0325">Glycoprotein</keyword>
<dbReference type="GO" id="GO:0006954">
    <property type="term" value="P:inflammatory response"/>
    <property type="evidence" value="ECO:0007669"/>
    <property type="project" value="InterPro"/>
</dbReference>
<feature type="transmembrane region" description="Helical" evidence="12">
    <location>
        <begin position="221"/>
        <end position="242"/>
    </location>
</feature>
<dbReference type="Proteomes" id="UP000694426">
    <property type="component" value="Unplaced"/>
</dbReference>
<organism evidence="14 15">
    <name type="scientific">Anser brachyrhynchus</name>
    <name type="common">Pink-footed goose</name>
    <dbReference type="NCBI Taxonomy" id="132585"/>
    <lineage>
        <taxon>Eukaryota</taxon>
        <taxon>Metazoa</taxon>
        <taxon>Chordata</taxon>
        <taxon>Craniata</taxon>
        <taxon>Vertebrata</taxon>
        <taxon>Euteleostomi</taxon>
        <taxon>Archelosauria</taxon>
        <taxon>Archosauria</taxon>
        <taxon>Dinosauria</taxon>
        <taxon>Saurischia</taxon>
        <taxon>Theropoda</taxon>
        <taxon>Coelurosauria</taxon>
        <taxon>Aves</taxon>
        <taxon>Neognathae</taxon>
        <taxon>Galloanserae</taxon>
        <taxon>Anseriformes</taxon>
        <taxon>Anatidae</taxon>
        <taxon>Anserinae</taxon>
        <taxon>Anser</taxon>
    </lineage>
</organism>
<dbReference type="GO" id="GO:0015026">
    <property type="term" value="F:coreceptor activity"/>
    <property type="evidence" value="ECO:0007669"/>
    <property type="project" value="InterPro"/>
</dbReference>
<accession>A0A8B9BWP8</accession>